<gene>
    <name evidence="7" type="ordered locus">Vapar_1930</name>
</gene>
<feature type="transmembrane region" description="Helical" evidence="6">
    <location>
        <begin position="221"/>
        <end position="239"/>
    </location>
</feature>
<dbReference type="eggNOG" id="COG2244">
    <property type="taxonomic scope" value="Bacteria"/>
</dbReference>
<keyword evidence="5 6" id="KW-0472">Membrane</keyword>
<sequence length="439" mass="47451">MRSVGVLMGGTVFAQAITVLVLPLLTRLYRPEDFSILAVYAAVLAIISVVACLRLEIAIPLPGLDEDAANLLALALLSSAGSGLVTAMVVMLWPAWITECLKQPDLRSHLWLLPLGVWLTSSYAAIQFWVTRKKGFAMLAKTRVTQSALGTGTQLGMGWLAFGPIGLLLGQLLNSGAGAFRLGYKVWQADKNIFYTIHWAGMRRLLKEYEKFPRYSVWEALANNAGIQLPMLIIAALVVGPEAGYLFLATRIMASPISLIGGAVAQVYLSHAPEAYKAKDLGSFTVKILGGLMRTGVGPLLFIGIVAPLAFPVIFGSNWHRAGELVAWMTPWFIMQLLSSPVSMSLHVTGNQSVAFLLQMFGFILRVAVTGLAVWSGKWISEAYAISGFVFYFVYNYVILKTVGSQKAEVIRTLGSSLVPAGLWVGGGLISSLLLLLAK</sequence>
<feature type="transmembrane region" description="Helical" evidence="6">
    <location>
        <begin position="297"/>
        <end position="319"/>
    </location>
</feature>
<dbReference type="AlphaFoldDB" id="C5CVC8"/>
<feature type="transmembrane region" description="Helical" evidence="6">
    <location>
        <begin position="71"/>
        <end position="98"/>
    </location>
</feature>
<protein>
    <submittedName>
        <fullName evidence="7">Polysaccharide biosynthesis protein</fullName>
    </submittedName>
</protein>
<dbReference type="GO" id="GO:0005886">
    <property type="term" value="C:plasma membrane"/>
    <property type="evidence" value="ECO:0007669"/>
    <property type="project" value="UniProtKB-SubCell"/>
</dbReference>
<reference evidence="7" key="1">
    <citation type="submission" date="2009-06" db="EMBL/GenBank/DDBJ databases">
        <title>Complete sequence of chromosome 1 of Variovorax paradoxus S110.</title>
        <authorList>
            <consortium name="US DOE Joint Genome Institute"/>
            <person name="Lucas S."/>
            <person name="Copeland A."/>
            <person name="Lapidus A."/>
            <person name="Glavina del Rio T."/>
            <person name="Tice H."/>
            <person name="Bruce D."/>
            <person name="Goodwin L."/>
            <person name="Pitluck S."/>
            <person name="Chertkov O."/>
            <person name="Brettin T."/>
            <person name="Detter J.C."/>
            <person name="Han C."/>
            <person name="Larimer F."/>
            <person name="Land M."/>
            <person name="Hauser L."/>
            <person name="Kyrpides N."/>
            <person name="Ovchinnikova G."/>
            <person name="Orwin P."/>
            <person name="Leadbetter J.R."/>
            <person name="Spain J.C."/>
            <person name="Han J.I."/>
        </authorList>
    </citation>
    <scope>NUCLEOTIDE SEQUENCE</scope>
    <source>
        <strain evidence="7">S110</strain>
    </source>
</reference>
<keyword evidence="4 6" id="KW-1133">Transmembrane helix</keyword>
<dbReference type="HOGENOM" id="CLU_037830_1_0_4"/>
<dbReference type="EMBL" id="CP001635">
    <property type="protein sequence ID" value="ACS18577.1"/>
    <property type="molecule type" value="Genomic_DNA"/>
</dbReference>
<evidence type="ECO:0000256" key="3">
    <source>
        <dbReference type="ARBA" id="ARBA00022692"/>
    </source>
</evidence>
<organism evidence="7">
    <name type="scientific">Variovorax paradoxus (strain S110)</name>
    <dbReference type="NCBI Taxonomy" id="543728"/>
    <lineage>
        <taxon>Bacteria</taxon>
        <taxon>Pseudomonadati</taxon>
        <taxon>Pseudomonadota</taxon>
        <taxon>Betaproteobacteria</taxon>
        <taxon>Burkholderiales</taxon>
        <taxon>Comamonadaceae</taxon>
        <taxon>Variovorax</taxon>
    </lineage>
</organism>
<proteinExistence type="predicted"/>
<dbReference type="InterPro" id="IPR050833">
    <property type="entry name" value="Poly_Biosynth_Transport"/>
</dbReference>
<evidence type="ECO:0000256" key="5">
    <source>
        <dbReference type="ARBA" id="ARBA00023136"/>
    </source>
</evidence>
<feature type="transmembrane region" description="Helical" evidence="6">
    <location>
        <begin position="421"/>
        <end position="438"/>
    </location>
</feature>
<feature type="transmembrane region" description="Helical" evidence="6">
    <location>
        <begin position="383"/>
        <end position="400"/>
    </location>
</feature>
<keyword evidence="2" id="KW-1003">Cell membrane</keyword>
<feature type="transmembrane region" description="Helical" evidence="6">
    <location>
        <begin position="6"/>
        <end position="25"/>
    </location>
</feature>
<feature type="transmembrane region" description="Helical" evidence="6">
    <location>
        <begin position="37"/>
        <end position="59"/>
    </location>
</feature>
<keyword evidence="3 6" id="KW-0812">Transmembrane</keyword>
<dbReference type="Pfam" id="PF13440">
    <property type="entry name" value="Polysacc_synt_3"/>
    <property type="match status" value="1"/>
</dbReference>
<accession>C5CVC8</accession>
<evidence type="ECO:0000256" key="1">
    <source>
        <dbReference type="ARBA" id="ARBA00004651"/>
    </source>
</evidence>
<evidence type="ECO:0000256" key="4">
    <source>
        <dbReference type="ARBA" id="ARBA00022989"/>
    </source>
</evidence>
<feature type="transmembrane region" description="Helical" evidence="6">
    <location>
        <begin position="110"/>
        <end position="130"/>
    </location>
</feature>
<evidence type="ECO:0000256" key="6">
    <source>
        <dbReference type="SAM" id="Phobius"/>
    </source>
</evidence>
<evidence type="ECO:0000313" key="7">
    <source>
        <dbReference type="EMBL" id="ACS18577.1"/>
    </source>
</evidence>
<dbReference type="KEGG" id="vap:Vapar_1930"/>
<dbReference type="PANTHER" id="PTHR30250:SF28">
    <property type="entry name" value="POLYSACCHARIDE BIOSYNTHESIS PROTEIN"/>
    <property type="match status" value="1"/>
</dbReference>
<evidence type="ECO:0000256" key="2">
    <source>
        <dbReference type="ARBA" id="ARBA00022475"/>
    </source>
</evidence>
<comment type="subcellular location">
    <subcellularLocation>
        <location evidence="1">Cell membrane</location>
        <topology evidence="1">Multi-pass membrane protein</topology>
    </subcellularLocation>
</comment>
<feature type="transmembrane region" description="Helical" evidence="6">
    <location>
        <begin position="354"/>
        <end position="377"/>
    </location>
</feature>
<dbReference type="PANTHER" id="PTHR30250">
    <property type="entry name" value="PST FAMILY PREDICTED COLANIC ACID TRANSPORTER"/>
    <property type="match status" value="1"/>
</dbReference>
<name>C5CVC8_VARPS</name>
<dbReference type="STRING" id="543728.Vapar_1930"/>
<feature type="transmembrane region" description="Helical" evidence="6">
    <location>
        <begin position="159"/>
        <end position="184"/>
    </location>
</feature>